<protein>
    <submittedName>
        <fullName evidence="10">ATP-binding cassette domain-containing protein</fullName>
    </submittedName>
</protein>
<dbReference type="PANTHER" id="PTHR24221">
    <property type="entry name" value="ATP-BINDING CASSETTE SUB-FAMILY B"/>
    <property type="match status" value="1"/>
</dbReference>
<keyword evidence="5 7" id="KW-1133">Transmembrane helix</keyword>
<evidence type="ECO:0000256" key="7">
    <source>
        <dbReference type="SAM" id="Phobius"/>
    </source>
</evidence>
<feature type="transmembrane region" description="Helical" evidence="7">
    <location>
        <begin position="402"/>
        <end position="424"/>
    </location>
</feature>
<evidence type="ECO:0000256" key="2">
    <source>
        <dbReference type="ARBA" id="ARBA00022692"/>
    </source>
</evidence>
<keyword evidence="2 7" id="KW-0812">Transmembrane</keyword>
<evidence type="ECO:0000313" key="10">
    <source>
        <dbReference type="EMBL" id="QIE56690.1"/>
    </source>
</evidence>
<dbReference type="Proteomes" id="UP000503336">
    <property type="component" value="Chromosome"/>
</dbReference>
<dbReference type="Pfam" id="PF00664">
    <property type="entry name" value="ABC_membrane"/>
    <property type="match status" value="1"/>
</dbReference>
<dbReference type="InterPro" id="IPR039421">
    <property type="entry name" value="Type_1_exporter"/>
</dbReference>
<dbReference type="GO" id="GO:0005524">
    <property type="term" value="F:ATP binding"/>
    <property type="evidence" value="ECO:0007669"/>
    <property type="project" value="UniProtKB-KW"/>
</dbReference>
<reference evidence="10 11" key="1">
    <citation type="submission" date="2020-02" db="EMBL/GenBank/DDBJ databases">
        <title>complete genome sequence of Rhodobacteraceae bacterium.</title>
        <authorList>
            <person name="Park J."/>
            <person name="Kim Y.-S."/>
            <person name="Kim K.-H."/>
        </authorList>
    </citation>
    <scope>NUCLEOTIDE SEQUENCE [LARGE SCALE GENOMIC DNA]</scope>
    <source>
        <strain evidence="10 11">RR4-56</strain>
    </source>
</reference>
<name>A0A7L5BWA8_9RHOB</name>
<dbReference type="PROSITE" id="PS50893">
    <property type="entry name" value="ABC_TRANSPORTER_2"/>
    <property type="match status" value="1"/>
</dbReference>
<dbReference type="SUPFAM" id="SSF90123">
    <property type="entry name" value="ABC transporter transmembrane region"/>
    <property type="match status" value="1"/>
</dbReference>
<dbReference type="Gene3D" id="1.20.1560.10">
    <property type="entry name" value="ABC transporter type 1, transmembrane domain"/>
    <property type="match status" value="1"/>
</dbReference>
<evidence type="ECO:0000259" key="8">
    <source>
        <dbReference type="PROSITE" id="PS50893"/>
    </source>
</evidence>
<dbReference type="Gene3D" id="3.40.50.300">
    <property type="entry name" value="P-loop containing nucleotide triphosphate hydrolases"/>
    <property type="match status" value="1"/>
</dbReference>
<dbReference type="GO" id="GO:0034040">
    <property type="term" value="F:ATPase-coupled lipid transmembrane transporter activity"/>
    <property type="evidence" value="ECO:0007669"/>
    <property type="project" value="TreeGrafter"/>
</dbReference>
<evidence type="ECO:0000259" key="9">
    <source>
        <dbReference type="PROSITE" id="PS50929"/>
    </source>
</evidence>
<keyword evidence="4 10" id="KW-0067">ATP-binding</keyword>
<evidence type="ECO:0000256" key="3">
    <source>
        <dbReference type="ARBA" id="ARBA00022741"/>
    </source>
</evidence>
<evidence type="ECO:0000256" key="5">
    <source>
        <dbReference type="ARBA" id="ARBA00022989"/>
    </source>
</evidence>
<evidence type="ECO:0000313" key="11">
    <source>
        <dbReference type="Proteomes" id="UP000503336"/>
    </source>
</evidence>
<feature type="domain" description="ABC transmembrane type-1" evidence="9">
    <location>
        <begin position="180"/>
        <end position="453"/>
    </location>
</feature>
<accession>A0A7L5BWA8</accession>
<dbReference type="GO" id="GO:0005886">
    <property type="term" value="C:plasma membrane"/>
    <property type="evidence" value="ECO:0007669"/>
    <property type="project" value="UniProtKB-SubCell"/>
</dbReference>
<evidence type="ECO:0000256" key="1">
    <source>
        <dbReference type="ARBA" id="ARBA00004651"/>
    </source>
</evidence>
<organism evidence="10 11">
    <name type="scientific">Pikeienuella piscinae</name>
    <dbReference type="NCBI Taxonomy" id="2748098"/>
    <lineage>
        <taxon>Bacteria</taxon>
        <taxon>Pseudomonadati</taxon>
        <taxon>Pseudomonadota</taxon>
        <taxon>Alphaproteobacteria</taxon>
        <taxon>Rhodobacterales</taxon>
        <taxon>Paracoccaceae</taxon>
        <taxon>Pikeienuella</taxon>
    </lineage>
</organism>
<evidence type="ECO:0000256" key="6">
    <source>
        <dbReference type="ARBA" id="ARBA00023136"/>
    </source>
</evidence>
<keyword evidence="11" id="KW-1185">Reference proteome</keyword>
<keyword evidence="3" id="KW-0547">Nucleotide-binding</keyword>
<dbReference type="EMBL" id="CP049056">
    <property type="protein sequence ID" value="QIE56690.1"/>
    <property type="molecule type" value="Genomic_DNA"/>
</dbReference>
<dbReference type="InterPro" id="IPR003593">
    <property type="entry name" value="AAA+_ATPase"/>
</dbReference>
<feature type="transmembrane region" description="Helical" evidence="7">
    <location>
        <begin position="177"/>
        <end position="202"/>
    </location>
</feature>
<dbReference type="GO" id="GO:0016887">
    <property type="term" value="F:ATP hydrolysis activity"/>
    <property type="evidence" value="ECO:0007669"/>
    <property type="project" value="InterPro"/>
</dbReference>
<dbReference type="InterPro" id="IPR003439">
    <property type="entry name" value="ABC_transporter-like_ATP-bd"/>
</dbReference>
<dbReference type="Pfam" id="PF00005">
    <property type="entry name" value="ABC_tran"/>
    <property type="match status" value="1"/>
</dbReference>
<dbReference type="PANTHER" id="PTHR24221:SF248">
    <property type="entry name" value="ABC TRANSPORTER TRANSMEMBRANE REGION"/>
    <property type="match status" value="1"/>
</dbReference>
<comment type="subcellular location">
    <subcellularLocation>
        <location evidence="1">Cell membrane</location>
        <topology evidence="1">Multi-pass membrane protein</topology>
    </subcellularLocation>
</comment>
<feature type="transmembrane region" description="Helical" evidence="7">
    <location>
        <begin position="214"/>
        <end position="234"/>
    </location>
</feature>
<dbReference type="AlphaFoldDB" id="A0A7L5BWA8"/>
<dbReference type="PROSITE" id="PS50929">
    <property type="entry name" value="ABC_TM1F"/>
    <property type="match status" value="1"/>
</dbReference>
<sequence>MEGSSRSSCKGCRTMETRNLTLISKSNSSLSGALLPGARLHGVRLLMHLAGADITGMDIASINATDGDFDMERLGQLALTLSLTPRMVKGRLSDLMLESALFAFERKDGSLLIFAPSPQGDLLCLHPDTGFADEPPPPNERGSALLLSEAFDTGLARVRPERESWVKLAREGARNMLAPIVLLTLASNLLGLALPLFTLAVYDQVLSTENMSMLLILTGGLGMAIVADLSIRVLRSSMLARASARIDLKSTAMLFARLLRTPALRTSGMSNRLGLKRLRDLDLLRSFVIGPVGIACIEAPFSVIYLVTFLLLAGWVVVAPLTVLLLGVAFLIYGMGRALRRAKRFMRLAEDYGATCNEIATRLRTIKQQGESAFWLKRFSDASARMAQAEMAARRSQMAVRIASGSLVSLAVLSTLCAGAVAAILGYISVGALIACVALVWRMTAPLAILLQARLRWAEVRGALAASDEVLGADLPAKPANRFGDRARDMSGRVAFSSVMMSHQRGQAAAIRNVSFEIAPGEIVVVTGHSGAGKSTLLDLIAGVLEPQFGAVTIDGVNPRQVSPSVLRQSLGYLPRDHGVLPVTIGEFLGIGVEERLRGDLGKVCERLNLTQMIESLPEGLRTEMSKLDAAGGFVRGLALARVILADPSLILLDEPDASSVTARRTLLSEMERLRGVSTIILVTHEPEFIAAADRVLVLNQGSLVRDCAPFELTQKKQAVNQ</sequence>
<keyword evidence="6 7" id="KW-0472">Membrane</keyword>
<evidence type="ECO:0000256" key="4">
    <source>
        <dbReference type="ARBA" id="ARBA00022840"/>
    </source>
</evidence>
<dbReference type="InterPro" id="IPR027417">
    <property type="entry name" value="P-loop_NTPase"/>
</dbReference>
<dbReference type="InterPro" id="IPR036640">
    <property type="entry name" value="ABC1_TM_sf"/>
</dbReference>
<feature type="transmembrane region" description="Helical" evidence="7">
    <location>
        <begin position="430"/>
        <end position="451"/>
    </location>
</feature>
<dbReference type="SMART" id="SM00382">
    <property type="entry name" value="AAA"/>
    <property type="match status" value="1"/>
</dbReference>
<dbReference type="GO" id="GO:0140359">
    <property type="term" value="F:ABC-type transporter activity"/>
    <property type="evidence" value="ECO:0007669"/>
    <property type="project" value="InterPro"/>
</dbReference>
<dbReference type="InterPro" id="IPR011527">
    <property type="entry name" value="ABC1_TM_dom"/>
</dbReference>
<dbReference type="KEGG" id="hdh:G5B40_15380"/>
<feature type="domain" description="ABC transporter" evidence="8">
    <location>
        <begin position="494"/>
        <end position="722"/>
    </location>
</feature>
<dbReference type="RefSeq" id="WP_165100294.1">
    <property type="nucleotide sequence ID" value="NZ_CP049056.1"/>
</dbReference>
<dbReference type="SUPFAM" id="SSF52540">
    <property type="entry name" value="P-loop containing nucleoside triphosphate hydrolases"/>
    <property type="match status" value="1"/>
</dbReference>
<feature type="transmembrane region" description="Helical" evidence="7">
    <location>
        <begin position="312"/>
        <end position="336"/>
    </location>
</feature>
<gene>
    <name evidence="10" type="ORF">G5B40_15380</name>
</gene>
<proteinExistence type="predicted"/>
<feature type="transmembrane region" description="Helical" evidence="7">
    <location>
        <begin position="283"/>
        <end position="306"/>
    </location>
</feature>